<evidence type="ECO:0000313" key="4">
    <source>
        <dbReference type="EMBL" id="SFD96137.1"/>
    </source>
</evidence>
<evidence type="ECO:0000259" key="3">
    <source>
        <dbReference type="PROSITE" id="PS51462"/>
    </source>
</evidence>
<dbReference type="AlphaFoldDB" id="A0A1I1WLU6"/>
<dbReference type="PANTHER" id="PTHR43046:SF2">
    <property type="entry name" value="8-OXO-DGTP DIPHOSPHATASE-RELATED"/>
    <property type="match status" value="1"/>
</dbReference>
<dbReference type="Gene3D" id="3.90.79.10">
    <property type="entry name" value="Nucleoside Triphosphate Pyrophosphohydrolase"/>
    <property type="match status" value="1"/>
</dbReference>
<feature type="domain" description="Nudix hydrolase" evidence="3">
    <location>
        <begin position="1"/>
        <end position="127"/>
    </location>
</feature>
<protein>
    <submittedName>
        <fullName evidence="4">8-oxo-dGTP diphosphatase</fullName>
    </submittedName>
</protein>
<dbReference type="CDD" id="cd18886">
    <property type="entry name" value="NUDIX_MutT_Nudt1"/>
    <property type="match status" value="1"/>
</dbReference>
<dbReference type="Pfam" id="PF00293">
    <property type="entry name" value="NUDIX"/>
    <property type="match status" value="1"/>
</dbReference>
<evidence type="ECO:0000313" key="5">
    <source>
        <dbReference type="Proteomes" id="UP000199474"/>
    </source>
</evidence>
<sequence length="154" mass="18154">MQRVTNCILLHNDKVLLLKKPRRGWYASPGGKMEDGESIKESVLREYHEETELQLIQPELAGVFTFSIFHEAKLVQEWMMFTFFCEKYKGELTDYCREGDLEWVPQYIIGELPMAEGDRKIFEHVLGSEKMLYGSFQYTEDFDLIDWRLDPSSP</sequence>
<dbReference type="InterPro" id="IPR000086">
    <property type="entry name" value="NUDIX_hydrolase_dom"/>
</dbReference>
<reference evidence="5" key="1">
    <citation type="submission" date="2016-10" db="EMBL/GenBank/DDBJ databases">
        <authorList>
            <person name="Varghese N."/>
            <person name="Submissions S."/>
        </authorList>
    </citation>
    <scope>NUCLEOTIDE SEQUENCE [LARGE SCALE GENOMIC DNA]</scope>
    <source>
        <strain evidence="5">DSM 22530</strain>
    </source>
</reference>
<dbReference type="STRING" id="640948.SAMN05216238_106164"/>
<evidence type="ECO:0000256" key="1">
    <source>
        <dbReference type="ARBA" id="ARBA00001946"/>
    </source>
</evidence>
<evidence type="ECO:0000256" key="2">
    <source>
        <dbReference type="ARBA" id="ARBA00022801"/>
    </source>
</evidence>
<dbReference type="PROSITE" id="PS51462">
    <property type="entry name" value="NUDIX"/>
    <property type="match status" value="1"/>
</dbReference>
<organism evidence="4 5">
    <name type="scientific">Lentibacillus persicus</name>
    <dbReference type="NCBI Taxonomy" id="640948"/>
    <lineage>
        <taxon>Bacteria</taxon>
        <taxon>Bacillati</taxon>
        <taxon>Bacillota</taxon>
        <taxon>Bacilli</taxon>
        <taxon>Bacillales</taxon>
        <taxon>Bacillaceae</taxon>
        <taxon>Lentibacillus</taxon>
    </lineage>
</organism>
<dbReference type="RefSeq" id="WP_090084908.1">
    <property type="nucleotide sequence ID" value="NZ_FOMR01000006.1"/>
</dbReference>
<dbReference type="SUPFAM" id="SSF55811">
    <property type="entry name" value="Nudix"/>
    <property type="match status" value="1"/>
</dbReference>
<keyword evidence="5" id="KW-1185">Reference proteome</keyword>
<proteinExistence type="predicted"/>
<dbReference type="GO" id="GO:0016787">
    <property type="term" value="F:hydrolase activity"/>
    <property type="evidence" value="ECO:0007669"/>
    <property type="project" value="UniProtKB-KW"/>
</dbReference>
<gene>
    <name evidence="4" type="ORF">SAMN05216238_106164</name>
</gene>
<dbReference type="EMBL" id="FOMR01000006">
    <property type="protein sequence ID" value="SFD96137.1"/>
    <property type="molecule type" value="Genomic_DNA"/>
</dbReference>
<comment type="cofactor">
    <cofactor evidence="1">
        <name>Mg(2+)</name>
        <dbReference type="ChEBI" id="CHEBI:18420"/>
    </cofactor>
</comment>
<dbReference type="OrthoDB" id="9800186at2"/>
<keyword evidence="2" id="KW-0378">Hydrolase</keyword>
<dbReference type="Proteomes" id="UP000199474">
    <property type="component" value="Unassembled WGS sequence"/>
</dbReference>
<dbReference type="InterPro" id="IPR015797">
    <property type="entry name" value="NUDIX_hydrolase-like_dom_sf"/>
</dbReference>
<name>A0A1I1WLU6_9BACI</name>
<accession>A0A1I1WLU6</accession>
<dbReference type="PANTHER" id="PTHR43046">
    <property type="entry name" value="GDP-MANNOSE MANNOSYL HYDROLASE"/>
    <property type="match status" value="1"/>
</dbReference>